<evidence type="ECO:0000313" key="7">
    <source>
        <dbReference type="Proteomes" id="UP000233556"/>
    </source>
</evidence>
<feature type="domain" description="EGF-like" evidence="5">
    <location>
        <begin position="97"/>
        <end position="135"/>
    </location>
</feature>
<gene>
    <name evidence="6" type="ORF">llap_21647</name>
</gene>
<dbReference type="InterPro" id="IPR052071">
    <property type="entry name" value="SCUB_EGF-like_domain"/>
</dbReference>
<sequence length="285" mass="30925">MQGPLSILVLDPWSHPGVGHPEQHSARSQNTPVQSIPVLDPQSNLVPGPRTSQFRVARSSRCWIPGASQCSLSLLEQEGDTPPPCQPSPSSFAFPPDIDECSFDRTCDHLCINTPGSFQCLCNKGYTLYGLTHCGGGSAPCSDCQVAFVNLKCDSSKKGKGRRARNSSNKEVTRITLEFEAEIKPEEITASCNLHCLRQRVEKKLKSAIKALKKSINQERFLLRFAGMEYEVARKLSVAPERQESCGPGQQRLGGKCGKEHHGVSWGGGPASCPPGEVAVPLAHH</sequence>
<dbReference type="GO" id="GO:0005509">
    <property type="term" value="F:calcium ion binding"/>
    <property type="evidence" value="ECO:0007669"/>
    <property type="project" value="InterPro"/>
</dbReference>
<feature type="region of interest" description="Disordered" evidence="4">
    <location>
        <begin position="241"/>
        <end position="270"/>
    </location>
</feature>
<reference evidence="7" key="1">
    <citation type="submission" date="2017-11" db="EMBL/GenBank/DDBJ databases">
        <authorList>
            <person name="Lima N.C."/>
            <person name="Parody-Merino A.M."/>
            <person name="Battley P.F."/>
            <person name="Fidler A.E."/>
            <person name="Prosdocimi F."/>
        </authorList>
    </citation>
    <scope>NUCLEOTIDE SEQUENCE [LARGE SCALE GENOMIC DNA]</scope>
</reference>
<keyword evidence="7" id="KW-1185">Reference proteome</keyword>
<evidence type="ECO:0000259" key="5">
    <source>
        <dbReference type="PROSITE" id="PS50026"/>
    </source>
</evidence>
<dbReference type="GO" id="GO:0005615">
    <property type="term" value="C:extracellular space"/>
    <property type="evidence" value="ECO:0007669"/>
    <property type="project" value="TreeGrafter"/>
</dbReference>
<feature type="disulfide bond" evidence="3">
    <location>
        <begin position="101"/>
        <end position="111"/>
    </location>
</feature>
<dbReference type="SMART" id="SM00181">
    <property type="entry name" value="EGF"/>
    <property type="match status" value="1"/>
</dbReference>
<comment type="caution">
    <text evidence="3">Lacks conserved residue(s) required for the propagation of feature annotation.</text>
</comment>
<evidence type="ECO:0000313" key="6">
    <source>
        <dbReference type="EMBL" id="PKU28049.1"/>
    </source>
</evidence>
<dbReference type="Gene3D" id="2.10.25.10">
    <property type="entry name" value="Laminin"/>
    <property type="match status" value="1"/>
</dbReference>
<dbReference type="PANTHER" id="PTHR24046:SF2">
    <property type="entry name" value="SIGNAL PEPTIDE, CUB AND EGF-LIKE DOMAIN-CONTAINING PROTEIN 3"/>
    <property type="match status" value="1"/>
</dbReference>
<dbReference type="FunFam" id="2.10.25.10:FF:000030">
    <property type="entry name" value="Signal peptide, CUB domain and EGF-like domain-containing 2"/>
    <property type="match status" value="1"/>
</dbReference>
<reference evidence="7" key="2">
    <citation type="submission" date="2017-12" db="EMBL/GenBank/DDBJ databases">
        <title>Genome sequence of the Bar-tailed Godwit (Limosa lapponica baueri).</title>
        <authorList>
            <person name="Lima N.C.B."/>
            <person name="Parody-Merino A.M."/>
            <person name="Battley P.F."/>
            <person name="Fidler A.E."/>
            <person name="Prosdocimi F."/>
        </authorList>
    </citation>
    <scope>NUCLEOTIDE SEQUENCE [LARGE SCALE GENOMIC DNA]</scope>
</reference>
<dbReference type="GO" id="GO:0007165">
    <property type="term" value="P:signal transduction"/>
    <property type="evidence" value="ECO:0007669"/>
    <property type="project" value="TreeGrafter"/>
</dbReference>
<keyword evidence="1 3" id="KW-0245">EGF-like domain</keyword>
<dbReference type="PROSITE" id="PS50026">
    <property type="entry name" value="EGF_3"/>
    <property type="match status" value="1"/>
</dbReference>
<dbReference type="EMBL" id="KZ522790">
    <property type="protein sequence ID" value="PKU28049.1"/>
    <property type="molecule type" value="Genomic_DNA"/>
</dbReference>
<dbReference type="Pfam" id="PF07645">
    <property type="entry name" value="EGF_CA"/>
    <property type="match status" value="1"/>
</dbReference>
<organism evidence="6 7">
    <name type="scientific">Limosa lapponica baueri</name>
    <dbReference type="NCBI Taxonomy" id="1758121"/>
    <lineage>
        <taxon>Eukaryota</taxon>
        <taxon>Metazoa</taxon>
        <taxon>Chordata</taxon>
        <taxon>Craniata</taxon>
        <taxon>Vertebrata</taxon>
        <taxon>Euteleostomi</taxon>
        <taxon>Archelosauria</taxon>
        <taxon>Archosauria</taxon>
        <taxon>Dinosauria</taxon>
        <taxon>Saurischia</taxon>
        <taxon>Theropoda</taxon>
        <taxon>Coelurosauria</taxon>
        <taxon>Aves</taxon>
        <taxon>Neognathae</taxon>
        <taxon>Neoaves</taxon>
        <taxon>Charadriiformes</taxon>
        <taxon>Scolopacidae</taxon>
        <taxon>Limosa</taxon>
    </lineage>
</organism>
<keyword evidence="2 3" id="KW-1015">Disulfide bond</keyword>
<dbReference type="InterPro" id="IPR018097">
    <property type="entry name" value="EGF_Ca-bd_CS"/>
</dbReference>
<dbReference type="SMART" id="SM00179">
    <property type="entry name" value="EGF_CA"/>
    <property type="match status" value="1"/>
</dbReference>
<name>A0A2I0T2M5_LIMLA</name>
<dbReference type="PROSITE" id="PS01187">
    <property type="entry name" value="EGF_CA"/>
    <property type="match status" value="1"/>
</dbReference>
<protein>
    <submittedName>
        <fullName evidence="6">Signal cub and egf-like domain-containing protein 3</fullName>
    </submittedName>
</protein>
<dbReference type="SUPFAM" id="SSF57196">
    <property type="entry name" value="EGF/Laminin"/>
    <property type="match status" value="1"/>
</dbReference>
<accession>A0A2I0T2M5</accession>
<dbReference type="AlphaFoldDB" id="A0A2I0T2M5"/>
<feature type="region of interest" description="Disordered" evidence="4">
    <location>
        <begin position="12"/>
        <end position="35"/>
    </location>
</feature>
<dbReference type="PROSITE" id="PS00010">
    <property type="entry name" value="ASX_HYDROXYL"/>
    <property type="match status" value="1"/>
</dbReference>
<dbReference type="InterPro" id="IPR049883">
    <property type="entry name" value="NOTCH1_EGF-like"/>
</dbReference>
<dbReference type="GO" id="GO:0009986">
    <property type="term" value="C:cell surface"/>
    <property type="evidence" value="ECO:0007669"/>
    <property type="project" value="TreeGrafter"/>
</dbReference>
<dbReference type="OrthoDB" id="9397250at2759"/>
<evidence type="ECO:0000256" key="2">
    <source>
        <dbReference type="ARBA" id="ARBA00023157"/>
    </source>
</evidence>
<dbReference type="PROSITE" id="PS01186">
    <property type="entry name" value="EGF_2"/>
    <property type="match status" value="1"/>
</dbReference>
<proteinExistence type="predicted"/>
<dbReference type="CDD" id="cd00054">
    <property type="entry name" value="EGF_CA"/>
    <property type="match status" value="1"/>
</dbReference>
<dbReference type="Proteomes" id="UP000233556">
    <property type="component" value="Unassembled WGS sequence"/>
</dbReference>
<evidence type="ECO:0000256" key="4">
    <source>
        <dbReference type="SAM" id="MobiDB-lite"/>
    </source>
</evidence>
<dbReference type="PANTHER" id="PTHR24046">
    <property type="entry name" value="SIGNAL PEPTIDE, CUB AND EGF-LIKE DOMAIN-CONTAINING"/>
    <property type="match status" value="1"/>
</dbReference>
<dbReference type="InterPro" id="IPR000742">
    <property type="entry name" value="EGF"/>
</dbReference>
<evidence type="ECO:0000256" key="1">
    <source>
        <dbReference type="ARBA" id="ARBA00022536"/>
    </source>
</evidence>
<dbReference type="InterPro" id="IPR000152">
    <property type="entry name" value="EGF-type_Asp/Asn_hydroxyl_site"/>
</dbReference>
<evidence type="ECO:0000256" key="3">
    <source>
        <dbReference type="PROSITE-ProRule" id="PRU00076"/>
    </source>
</evidence>
<dbReference type="InterPro" id="IPR001881">
    <property type="entry name" value="EGF-like_Ca-bd_dom"/>
</dbReference>